<feature type="region of interest" description="Disordered" evidence="1">
    <location>
        <begin position="50"/>
        <end position="83"/>
    </location>
</feature>
<proteinExistence type="predicted"/>
<organism evidence="2">
    <name type="scientific">Ixodes ricinus</name>
    <name type="common">Common tick</name>
    <name type="synonym">Acarus ricinus</name>
    <dbReference type="NCBI Taxonomy" id="34613"/>
    <lineage>
        <taxon>Eukaryota</taxon>
        <taxon>Metazoa</taxon>
        <taxon>Ecdysozoa</taxon>
        <taxon>Arthropoda</taxon>
        <taxon>Chelicerata</taxon>
        <taxon>Arachnida</taxon>
        <taxon>Acari</taxon>
        <taxon>Parasitiformes</taxon>
        <taxon>Ixodida</taxon>
        <taxon>Ixodoidea</taxon>
        <taxon>Ixodidae</taxon>
        <taxon>Ixodinae</taxon>
        <taxon>Ixodes</taxon>
    </lineage>
</organism>
<name>A0A6B0U925_IXORI</name>
<reference evidence="2" key="1">
    <citation type="submission" date="2019-12" db="EMBL/GenBank/DDBJ databases">
        <title>An insight into the sialome of adult female Ixodes ricinus ticks feeding for 6 days.</title>
        <authorList>
            <person name="Perner J."/>
            <person name="Ribeiro J.M.C."/>
        </authorList>
    </citation>
    <scope>NUCLEOTIDE SEQUENCE</scope>
    <source>
        <strain evidence="2">Semi-engorged</strain>
        <tissue evidence="2">Salivary glands</tissue>
    </source>
</reference>
<evidence type="ECO:0000256" key="1">
    <source>
        <dbReference type="SAM" id="MobiDB-lite"/>
    </source>
</evidence>
<accession>A0A6B0U925</accession>
<protein>
    <submittedName>
        <fullName evidence="2">Putative secreted protein</fullName>
    </submittedName>
</protein>
<dbReference type="AlphaFoldDB" id="A0A6B0U925"/>
<evidence type="ECO:0000313" key="2">
    <source>
        <dbReference type="EMBL" id="MXU89072.1"/>
    </source>
</evidence>
<dbReference type="EMBL" id="GIFC01006989">
    <property type="protein sequence ID" value="MXU89072.1"/>
    <property type="molecule type" value="Transcribed_RNA"/>
</dbReference>
<sequence>MATLGVRRILDVTFILVAYPVHGGHIVSVPRQALSSLVIRVGFEKSGCHDLPTSHPVHGRSISVHVGRPRDTDPLTTPRRRRRTTVAFPIKRSRGQFVCGKEERV</sequence>